<dbReference type="PANTHER" id="PTHR31646:SF1">
    <property type="entry name" value="ALPHA-1,2-MANNOSYLTRANSFERASE MNN2"/>
    <property type="match status" value="1"/>
</dbReference>
<evidence type="ECO:0000256" key="3">
    <source>
        <dbReference type="ARBA" id="ARBA00009105"/>
    </source>
</evidence>
<evidence type="ECO:0000256" key="6">
    <source>
        <dbReference type="ARBA" id="ARBA00022968"/>
    </source>
</evidence>
<dbReference type="GO" id="GO:0000139">
    <property type="term" value="C:Golgi membrane"/>
    <property type="evidence" value="ECO:0007669"/>
    <property type="project" value="UniProtKB-SubCell"/>
</dbReference>
<evidence type="ECO:0000256" key="2">
    <source>
        <dbReference type="ARBA" id="ARBA00004922"/>
    </source>
</evidence>
<evidence type="ECO:0008006" key="14">
    <source>
        <dbReference type="Google" id="ProtNLM"/>
    </source>
</evidence>
<dbReference type="GeneID" id="54324280"/>
<evidence type="ECO:0000256" key="9">
    <source>
        <dbReference type="ARBA" id="ARBA00023136"/>
    </source>
</evidence>
<evidence type="ECO:0000256" key="1">
    <source>
        <dbReference type="ARBA" id="ARBA00004323"/>
    </source>
</evidence>
<evidence type="ECO:0000313" key="13">
    <source>
        <dbReference type="Proteomes" id="UP000324241"/>
    </source>
</evidence>
<dbReference type="Pfam" id="PF11051">
    <property type="entry name" value="Mannosyl_trans3"/>
    <property type="match status" value="2"/>
</dbReference>
<comment type="caution">
    <text evidence="11">The sequence shown here is derived from an EMBL/GenBank/DDBJ whole genome shotgun (WGS) entry which is preliminary data.</text>
</comment>
<dbReference type="InterPro" id="IPR022751">
    <property type="entry name" value="Alpha_mannosyltransferase"/>
</dbReference>
<keyword evidence="6" id="KW-0735">Signal-anchor</keyword>
<keyword evidence="4" id="KW-0808">Transferase</keyword>
<organism evidence="11 12">
    <name type="scientific">Aspergillus tanneri</name>
    <dbReference type="NCBI Taxonomy" id="1220188"/>
    <lineage>
        <taxon>Eukaryota</taxon>
        <taxon>Fungi</taxon>
        <taxon>Dikarya</taxon>
        <taxon>Ascomycota</taxon>
        <taxon>Pezizomycotina</taxon>
        <taxon>Eurotiomycetes</taxon>
        <taxon>Eurotiomycetidae</taxon>
        <taxon>Eurotiales</taxon>
        <taxon>Aspergillaceae</taxon>
        <taxon>Aspergillus</taxon>
        <taxon>Aspergillus subgen. Circumdati</taxon>
    </lineage>
</organism>
<dbReference type="PANTHER" id="PTHR31646">
    <property type="entry name" value="ALPHA-1,2-MANNOSYLTRANSFERASE MNN2"/>
    <property type="match status" value="1"/>
</dbReference>
<keyword evidence="8" id="KW-0333">Golgi apparatus</keyword>
<dbReference type="RefSeq" id="XP_033432034.1">
    <property type="nucleotide sequence ID" value="XM_033566277.1"/>
</dbReference>
<dbReference type="InterPro" id="IPR029044">
    <property type="entry name" value="Nucleotide-diphossugar_trans"/>
</dbReference>
<dbReference type="EMBL" id="SOSA01000017">
    <property type="protein sequence ID" value="THC99503.1"/>
    <property type="molecule type" value="Genomic_DNA"/>
</dbReference>
<comment type="subcellular location">
    <subcellularLocation>
        <location evidence="1">Golgi apparatus membrane</location>
        <topology evidence="1">Single-pass type II membrane protein</topology>
    </subcellularLocation>
</comment>
<keyword evidence="9" id="KW-0472">Membrane</keyword>
<comment type="similarity">
    <text evidence="3">Belongs to the MNN1/MNT family.</text>
</comment>
<evidence type="ECO:0000256" key="5">
    <source>
        <dbReference type="ARBA" id="ARBA00022692"/>
    </source>
</evidence>
<reference evidence="11 12" key="1">
    <citation type="submission" date="2019-03" db="EMBL/GenBank/DDBJ databases">
        <title>The genome sequence of a newly discovered highly antifungal drug resistant Aspergillus species, Aspergillus tanneri NIH 1004.</title>
        <authorList>
            <person name="Mounaud S."/>
            <person name="Singh I."/>
            <person name="Joardar V."/>
            <person name="Pakala S."/>
            <person name="Pakala S."/>
            <person name="Venepally P."/>
            <person name="Hoover J."/>
            <person name="Nierman W."/>
            <person name="Chung J."/>
            <person name="Losada L."/>
        </authorList>
    </citation>
    <scope>NUCLEOTIDE SEQUENCE [LARGE SCALE GENOMIC DNA]</scope>
    <source>
        <strain evidence="11 12">NIH1004</strain>
    </source>
</reference>
<dbReference type="AlphaFoldDB" id="A0A4S3JVT1"/>
<dbReference type="EMBL" id="QUQM01000002">
    <property type="protein sequence ID" value="KAA8652673.1"/>
    <property type="molecule type" value="Genomic_DNA"/>
</dbReference>
<keyword evidence="5" id="KW-0812">Transmembrane</keyword>
<dbReference type="GO" id="GO:0000026">
    <property type="term" value="F:alpha-1,2-mannosyltransferase activity"/>
    <property type="evidence" value="ECO:0007669"/>
    <property type="project" value="TreeGrafter"/>
</dbReference>
<dbReference type="Proteomes" id="UP000324241">
    <property type="component" value="Unassembled WGS sequence"/>
</dbReference>
<evidence type="ECO:0000313" key="12">
    <source>
        <dbReference type="Proteomes" id="UP000308092"/>
    </source>
</evidence>
<keyword evidence="7" id="KW-1133">Transmembrane helix</keyword>
<dbReference type="VEuPathDB" id="FungiDB:EYZ11_001052"/>
<dbReference type="OrthoDB" id="4484309at2759"/>
<gene>
    <name evidence="10" type="ORF">ATNIH1004_001578</name>
    <name evidence="11" type="ORF">EYZ11_001052</name>
</gene>
<evidence type="ECO:0000256" key="4">
    <source>
        <dbReference type="ARBA" id="ARBA00022679"/>
    </source>
</evidence>
<evidence type="ECO:0000256" key="8">
    <source>
        <dbReference type="ARBA" id="ARBA00023034"/>
    </source>
</evidence>
<dbReference type="SUPFAM" id="SSF53448">
    <property type="entry name" value="Nucleotide-diphospho-sugar transferases"/>
    <property type="match status" value="1"/>
</dbReference>
<protein>
    <recommendedName>
        <fullName evidence="14">Alpha-1,2-mannosyltransferase (Mnn2)</fullName>
    </recommendedName>
</protein>
<dbReference type="GO" id="GO:0046354">
    <property type="term" value="P:mannan biosynthetic process"/>
    <property type="evidence" value="ECO:0007669"/>
    <property type="project" value="TreeGrafter"/>
</dbReference>
<dbReference type="Proteomes" id="UP000308092">
    <property type="component" value="Unassembled WGS sequence"/>
</dbReference>
<evidence type="ECO:0000256" key="7">
    <source>
        <dbReference type="ARBA" id="ARBA00022989"/>
    </source>
</evidence>
<proteinExistence type="inferred from homology"/>
<dbReference type="STRING" id="1220188.A0A4S3JVT1"/>
<evidence type="ECO:0000313" key="11">
    <source>
        <dbReference type="EMBL" id="THC99503.1"/>
    </source>
</evidence>
<comment type="pathway">
    <text evidence="2">Protein modification; protein glycosylation.</text>
</comment>
<evidence type="ECO:0000313" key="10">
    <source>
        <dbReference type="EMBL" id="KAA8652673.1"/>
    </source>
</evidence>
<reference evidence="10 13" key="2">
    <citation type="submission" date="2019-08" db="EMBL/GenBank/DDBJ databases">
        <title>The genome sequence of a newly discovered highly antifungal drug resistant Aspergillus species, Aspergillus tanneri NIH 1004.</title>
        <authorList>
            <person name="Mounaud S."/>
            <person name="Singh I."/>
            <person name="Joardar V."/>
            <person name="Pakala S."/>
            <person name="Pakala S."/>
            <person name="Venepally P."/>
            <person name="Chung J.K."/>
            <person name="Losada L."/>
            <person name="Nierman W.C."/>
        </authorList>
    </citation>
    <scope>NUCLEOTIDE SEQUENCE [LARGE SCALE GENOMIC DNA]</scope>
    <source>
        <strain evidence="10 13">NIH1004</strain>
    </source>
</reference>
<sequence length="491" mass="54849">MPVLRPGRLRTVLSVAGALILICTVYLNWTPTPASVVPSTVFEVPITERQNAFWKIFKPILESHAPDCPSPNIKNSVGAIGFDAATTDARPDLVELSDNDFKVLEEAHANFIRNVTDSKKLRPFHSPGTRGIVSTGGGSYLPVFLASLRMLRRTGSTLPVEVYMKDKTEYEKKLCDNILPELNAKCLVISDVVGKDFIEHYQLKVFAILFSSFEEVVWMDADCFPLDKPEILLNNEPFLSKGMITWPDFWASTVSPLYYNISRQPMPSMAERQSSETGAILISKKTHYLTLLLTAYYNYYGPSHYFRLLSQGAPGEGDKETFLQAASAVGEPFYAVSESVQAIGHPKEGGVAGSAMVQSDPIGDFALTSQDKWRVKDPSVGKPPRVFFIHANYPKFNPAENVFGTKWETAPTVRPDGKDGRAWVVPEDVLKRFGSDVEKSYWEEIKTVSCSAEIEFKTWTNKPETCANVVGYWNNVFAEPHEDDPKFFEEG</sequence>
<name>A0A4S3JVT1_9EURO</name>
<keyword evidence="12" id="KW-1185">Reference proteome</keyword>
<accession>A0A4S3JVT1</accession>